<dbReference type="InterPro" id="IPR036249">
    <property type="entry name" value="Thioredoxin-like_sf"/>
</dbReference>
<gene>
    <name evidence="2" type="ORF">YM304_15020</name>
</gene>
<dbReference type="InterPro" id="IPR002109">
    <property type="entry name" value="Glutaredoxin"/>
</dbReference>
<dbReference type="GO" id="GO:0009055">
    <property type="term" value="F:electron transfer activity"/>
    <property type="evidence" value="ECO:0007669"/>
    <property type="project" value="TreeGrafter"/>
</dbReference>
<dbReference type="OrthoDB" id="8991911at2"/>
<dbReference type="Gene3D" id="3.40.30.10">
    <property type="entry name" value="Glutaredoxin"/>
    <property type="match status" value="1"/>
</dbReference>
<dbReference type="PROSITE" id="PS51354">
    <property type="entry name" value="GLUTAREDOXIN_2"/>
    <property type="match status" value="1"/>
</dbReference>
<dbReference type="EMBL" id="AP012057">
    <property type="protein sequence ID" value="BAN01816.1"/>
    <property type="molecule type" value="Genomic_DNA"/>
</dbReference>
<dbReference type="Pfam" id="PF00462">
    <property type="entry name" value="Glutaredoxin"/>
    <property type="match status" value="1"/>
</dbReference>
<dbReference type="AlphaFoldDB" id="A0A6C7ECS1"/>
<evidence type="ECO:0000313" key="3">
    <source>
        <dbReference type="Proteomes" id="UP000011863"/>
    </source>
</evidence>
<organism evidence="2 3">
    <name type="scientific">Ilumatobacter coccineus (strain NBRC 103263 / KCTC 29153 / YM16-304)</name>
    <dbReference type="NCBI Taxonomy" id="1313172"/>
    <lineage>
        <taxon>Bacteria</taxon>
        <taxon>Bacillati</taxon>
        <taxon>Actinomycetota</taxon>
        <taxon>Acidimicrobiia</taxon>
        <taxon>Acidimicrobiales</taxon>
        <taxon>Ilumatobacteraceae</taxon>
        <taxon>Ilumatobacter</taxon>
    </lineage>
</organism>
<keyword evidence="3" id="KW-1185">Reference proteome</keyword>
<dbReference type="Proteomes" id="UP000011863">
    <property type="component" value="Chromosome"/>
</dbReference>
<dbReference type="GO" id="GO:0045454">
    <property type="term" value="P:cell redox homeostasis"/>
    <property type="evidence" value="ECO:0007669"/>
    <property type="project" value="TreeGrafter"/>
</dbReference>
<evidence type="ECO:0000313" key="2">
    <source>
        <dbReference type="EMBL" id="BAN01816.1"/>
    </source>
</evidence>
<dbReference type="RefSeq" id="WP_015441063.1">
    <property type="nucleotide sequence ID" value="NC_020520.1"/>
</dbReference>
<dbReference type="PANTHER" id="PTHR34386:SF1">
    <property type="entry name" value="GLUTAREDOXIN-LIKE PROTEIN NRDH"/>
    <property type="match status" value="1"/>
</dbReference>
<dbReference type="InterPro" id="IPR051548">
    <property type="entry name" value="Grx-like_ET"/>
</dbReference>
<dbReference type="SUPFAM" id="SSF52833">
    <property type="entry name" value="Thioredoxin-like"/>
    <property type="match status" value="1"/>
</dbReference>
<dbReference type="PANTHER" id="PTHR34386">
    <property type="entry name" value="GLUTAREDOXIN"/>
    <property type="match status" value="1"/>
</dbReference>
<name>A0A6C7ECS1_ILUCY</name>
<sequence length="110" mass="11866">MTQGTPTQVDLYWRPGCGFCSSLRRQLDKLSIERVEHDIWDDPSHAAVVRQHADGNETVPTVVVGDVGMVNPSAAELVAHLAQHAPHLLPDGVEAPQPGAVGRALGKIFR</sequence>
<evidence type="ECO:0000259" key="1">
    <source>
        <dbReference type="Pfam" id="PF00462"/>
    </source>
</evidence>
<proteinExistence type="predicted"/>
<dbReference type="KEGG" id="aym:YM304_15020"/>
<protein>
    <recommendedName>
        <fullName evidence="1">Glutaredoxin domain-containing protein</fullName>
    </recommendedName>
</protein>
<accession>A0A6C7ECS1</accession>
<feature type="domain" description="Glutaredoxin" evidence="1">
    <location>
        <begin position="9"/>
        <end position="66"/>
    </location>
</feature>
<reference evidence="2 3" key="1">
    <citation type="journal article" date="2013" name="Int. J. Syst. Evol. Microbiol.">
        <title>Ilumatobacter nonamiense sp. nov. and Ilumatobacter coccineum sp. nov., isolated from seashore sand.</title>
        <authorList>
            <person name="Matsumoto A."/>
            <person name="Kasai H."/>
            <person name="Matsuo Y."/>
            <person name="Shizuri Y."/>
            <person name="Ichikawa N."/>
            <person name="Fujita N."/>
            <person name="Omura S."/>
            <person name="Takahashi Y."/>
        </authorList>
    </citation>
    <scope>NUCLEOTIDE SEQUENCE [LARGE SCALE GENOMIC DNA]</scope>
    <source>
        <strain evidence="3">NBRC 103263 / KCTC 29153 / YM16-304</strain>
    </source>
</reference>